<proteinExistence type="predicted"/>
<gene>
    <name evidence="1" type="ORF">UCREL1_1362</name>
</gene>
<dbReference type="eggNOG" id="ENOG502SNA7">
    <property type="taxonomic scope" value="Eukaryota"/>
</dbReference>
<name>M7T3Z3_EUTLA</name>
<evidence type="ECO:0000313" key="1">
    <source>
        <dbReference type="EMBL" id="EMR71593.1"/>
    </source>
</evidence>
<dbReference type="OrthoDB" id="5365129at2759"/>
<protein>
    <submittedName>
        <fullName evidence="1">Uncharacterized protein</fullName>
    </submittedName>
</protein>
<accession>M7T3Z3</accession>
<dbReference type="Proteomes" id="UP000012174">
    <property type="component" value="Unassembled WGS sequence"/>
</dbReference>
<reference evidence="2" key="1">
    <citation type="journal article" date="2013" name="Genome Announc.">
        <title>Draft genome sequence of the grapevine dieback fungus Eutypa lata UCR-EL1.</title>
        <authorList>
            <person name="Blanco-Ulate B."/>
            <person name="Rolshausen P.E."/>
            <person name="Cantu D."/>
        </authorList>
    </citation>
    <scope>NUCLEOTIDE SEQUENCE [LARGE SCALE GENOMIC DNA]</scope>
    <source>
        <strain evidence="2">UCR-EL1</strain>
    </source>
</reference>
<keyword evidence="2" id="KW-1185">Reference proteome</keyword>
<dbReference type="EMBL" id="KB705621">
    <property type="protein sequence ID" value="EMR71593.1"/>
    <property type="molecule type" value="Genomic_DNA"/>
</dbReference>
<dbReference type="AlphaFoldDB" id="M7T3Z3"/>
<evidence type="ECO:0000313" key="2">
    <source>
        <dbReference type="Proteomes" id="UP000012174"/>
    </source>
</evidence>
<dbReference type="KEGG" id="ela:UCREL1_1362"/>
<organism evidence="1 2">
    <name type="scientific">Eutypa lata (strain UCR-EL1)</name>
    <name type="common">Grapevine dieback disease fungus</name>
    <name type="synonym">Eutypa armeniacae</name>
    <dbReference type="NCBI Taxonomy" id="1287681"/>
    <lineage>
        <taxon>Eukaryota</taxon>
        <taxon>Fungi</taxon>
        <taxon>Dikarya</taxon>
        <taxon>Ascomycota</taxon>
        <taxon>Pezizomycotina</taxon>
        <taxon>Sordariomycetes</taxon>
        <taxon>Xylariomycetidae</taxon>
        <taxon>Xylariales</taxon>
        <taxon>Diatrypaceae</taxon>
        <taxon>Eutypa</taxon>
    </lineage>
</organism>
<dbReference type="OMA" id="NAICISY"/>
<sequence>MAAGVFEAIGVISGLLGIVQFAADSFPVPEEVTAKVRVAVGLDFSGGLDNAGGDLPEVRLFNEAGDFIGMETDAGGIGDGGFVDIAIDQDGNTQQATYTLFTGKKNAICISYAAITWPSGEEYSWIGDWGRQCGGSWYYSNYFISGSNHKPDCMWIDSNNDQPQTGFQVHWPEFSKADAGFPEDATAQADMVNYLCTAGPPFKMHNFPDSQPNALSHWVLGTDQTQQEEKYFDVKKRAGREIATSYGPPSKAMSARFADAQQNWPRVANTTTPQFVNNLVVDDSDNRTGKGLCESPTSVGPDFVNVADGTFCRMSDKTLFPICDADTTDNCFNTEMYQLIINGVAARDSPYEGVLDWTSKGSKRA</sequence>
<dbReference type="HOGENOM" id="CLU_046577_1_0_1"/>